<proteinExistence type="predicted"/>
<keyword evidence="1" id="KW-0812">Transmembrane</keyword>
<evidence type="ECO:0000256" key="1">
    <source>
        <dbReference type="SAM" id="Phobius"/>
    </source>
</evidence>
<reference evidence="2" key="1">
    <citation type="journal article" date="2014" name="Genome Biol. Evol.">
        <title>Pangenome evidence for extensive interdomain horizontal transfer affecting lineage core and shell genes in uncultured planktonic thaumarchaeota and euryarchaeota.</title>
        <authorList>
            <person name="Deschamps P."/>
            <person name="Zivanovic Y."/>
            <person name="Moreira D."/>
            <person name="Rodriguez-Valera F."/>
            <person name="Lopez-Garcia P."/>
        </authorList>
    </citation>
    <scope>NUCLEOTIDE SEQUENCE</scope>
</reference>
<evidence type="ECO:0008006" key="3">
    <source>
        <dbReference type="Google" id="ProtNLM"/>
    </source>
</evidence>
<dbReference type="AlphaFoldDB" id="A0A075HKY3"/>
<feature type="transmembrane region" description="Helical" evidence="1">
    <location>
        <begin position="32"/>
        <end position="52"/>
    </location>
</feature>
<keyword evidence="1" id="KW-1133">Transmembrane helix</keyword>
<sequence length="544" mass="61404">MNLVFAPPQANRQRWLSTLKREARPWGLMAKLWVMFFTSLLLVSAMNFYAVIREPDMIEIDEIRNYPRETVKIEGVLTSYVRDPYGEGADRIDLQVQEIGGHSVAKVRWNVDWTNEVPPIGTVVTVEGEVSEWNGRIWLQSNGYGAIVAKEQTIEFTETKLVEVGRNPPSFANQSLTIDGWLSESLAPDVTYHSLYLMDNQVYGGADHLLYMQVEGRVMEWVEAGSHVVVNGWLQFDERSYRWRLLVQATEVEVLSQGETLYLDWEAEPYTLTYEVGKLVVIDGTIGSDGEEWWIEGDAPTDRLCMLPSSEDLADDIVGQSGDWGGRLAWSTDEAEVCLDRGYVEALQHPAGQFGDDLMTMKEVVEDPFAHVGNSYQFEGWITDPISPDYDKGYVGDGPGYYDRDTKLRIEFVGEHAEWIEADQAIRFNATVLWSESEGRIVLEARSWLLGEAPAPSMLNWGDGYNSWRWDIGKLVQITGEAVMDEDGNQWISRSGSDERVCLLGDGTEASQQEQIGEPIGWTGRLTMTEDSIGNSAQFCIDIR</sequence>
<name>A0A075HKY3_9EURY</name>
<keyword evidence="1" id="KW-0472">Membrane</keyword>
<evidence type="ECO:0000313" key="2">
    <source>
        <dbReference type="EMBL" id="AIF15057.1"/>
    </source>
</evidence>
<accession>A0A075HKY3</accession>
<protein>
    <recommendedName>
        <fullName evidence="3">OB-fold nucleic acid binding domain-containing protein</fullName>
    </recommendedName>
</protein>
<organism evidence="2">
    <name type="scientific">uncultured marine group II/III euryarchaeote KM3_69_D10</name>
    <dbReference type="NCBI Taxonomy" id="1456489"/>
    <lineage>
        <taxon>Archaea</taxon>
        <taxon>Methanobacteriati</taxon>
        <taxon>Methanobacteriota</taxon>
        <taxon>environmental samples</taxon>
    </lineage>
</organism>
<dbReference type="EMBL" id="KF901018">
    <property type="protein sequence ID" value="AIF15057.1"/>
    <property type="molecule type" value="Genomic_DNA"/>
</dbReference>